<keyword evidence="2" id="KW-1185">Reference proteome</keyword>
<organism evidence="1 2">
    <name type="scientific">Flavobacterium johnsoniae (strain ATCC 17061 / DSM 2064 / JCM 8514 / BCRC 14874 / CCUG 350202 / NBRC 14942 / NCIMB 11054 / UW101)</name>
    <name type="common">Cytophaga johnsonae</name>
    <dbReference type="NCBI Taxonomy" id="376686"/>
    <lineage>
        <taxon>Bacteria</taxon>
        <taxon>Pseudomonadati</taxon>
        <taxon>Bacteroidota</taxon>
        <taxon>Flavobacteriia</taxon>
        <taxon>Flavobacteriales</taxon>
        <taxon>Flavobacteriaceae</taxon>
        <taxon>Flavobacterium</taxon>
    </lineage>
</organism>
<evidence type="ECO:0000313" key="1">
    <source>
        <dbReference type="EMBL" id="ABQ07028.1"/>
    </source>
</evidence>
<sequence>MDTLKFISILFISFLFIRCNNNEYYDDNNAFHSIYLLEWNSSICPKKIIFKKYNKNSNFKTLIETNTDFEIQCYTQYDKFNNKITTPNSTKLREFIPNFKNNDKINYDVKLIIDDSLEYKITNIENIKDTIVKTFTLARKYFISNTIKSIMVNGHKVNNDSRSLEIPSSLGRKIK</sequence>
<gene>
    <name evidence="1" type="ordered locus">Fjoh_4018</name>
</gene>
<name>A5FCN4_FLAJ1</name>
<dbReference type="STRING" id="376686.Fjoh_4018"/>
<evidence type="ECO:0000313" key="2">
    <source>
        <dbReference type="Proteomes" id="UP000006694"/>
    </source>
</evidence>
<dbReference type="EMBL" id="CP000685">
    <property type="protein sequence ID" value="ABQ07028.1"/>
    <property type="molecule type" value="Genomic_DNA"/>
</dbReference>
<dbReference type="KEGG" id="fjo:Fjoh_4018"/>
<dbReference type="Proteomes" id="UP000006694">
    <property type="component" value="Chromosome"/>
</dbReference>
<proteinExistence type="predicted"/>
<reference evidence="1 2" key="1">
    <citation type="journal article" date="2009" name="Appl. Environ. Microbiol.">
        <title>Novel features of the polysaccharide-digesting gliding bacterium Flavobacterium johnsoniae as revealed by genome sequence analysis.</title>
        <authorList>
            <person name="McBride M.J."/>
            <person name="Xie G."/>
            <person name="Martens E.C."/>
            <person name="Lapidus A."/>
            <person name="Henrissat B."/>
            <person name="Rhodes R.G."/>
            <person name="Goltsman E."/>
            <person name="Wang W."/>
            <person name="Xu J."/>
            <person name="Hunnicutt D.W."/>
            <person name="Staroscik A.M."/>
            <person name="Hoover T.R."/>
            <person name="Cheng Y.Q."/>
            <person name="Stein J.L."/>
        </authorList>
    </citation>
    <scope>NUCLEOTIDE SEQUENCE [LARGE SCALE GENOMIC DNA]</scope>
    <source>
        <strain evidence="2">ATCC 17061 / DSM 2064 / JCM 8514 / BCRC 14874 / CCUG 350202 / NBRC 14942 / NCIMB 11054 / UW101</strain>
    </source>
</reference>
<dbReference type="RefSeq" id="WP_012025994.1">
    <property type="nucleotide sequence ID" value="NC_009441.1"/>
</dbReference>
<dbReference type="HOGENOM" id="CLU_1530357_0_0_10"/>
<accession>A5FCN4</accession>
<protein>
    <submittedName>
        <fullName evidence="1">Uncharacterized protein</fullName>
    </submittedName>
</protein>
<dbReference type="GeneID" id="31766937"/>
<dbReference type="AlphaFoldDB" id="A5FCN4"/>
<dbReference type="OrthoDB" id="1341726at2"/>